<dbReference type="OrthoDB" id="5413733at2"/>
<reference evidence="1 2" key="1">
    <citation type="submission" date="2016-10" db="EMBL/GenBank/DDBJ databases">
        <authorList>
            <person name="de Groot N.N."/>
        </authorList>
    </citation>
    <scope>NUCLEOTIDE SEQUENCE [LARGE SCALE GENOMIC DNA]</scope>
    <source>
        <strain evidence="1 2">DSM 25186</strain>
    </source>
</reference>
<evidence type="ECO:0000313" key="2">
    <source>
        <dbReference type="Proteomes" id="UP000198510"/>
    </source>
</evidence>
<keyword evidence="2" id="KW-1185">Reference proteome</keyword>
<dbReference type="RefSeq" id="WP_089688008.1">
    <property type="nucleotide sequence ID" value="NZ_FNFO01000015.1"/>
</dbReference>
<name>A0A1G9TV77_9BACT</name>
<dbReference type="Proteomes" id="UP000198510">
    <property type="component" value="Unassembled WGS sequence"/>
</dbReference>
<accession>A0A1G9TV77</accession>
<gene>
    <name evidence="1" type="ORF">SAMN05421823_1154</name>
</gene>
<dbReference type="EMBL" id="FNFO01000015">
    <property type="protein sequence ID" value="SDM51639.1"/>
    <property type="molecule type" value="Genomic_DNA"/>
</dbReference>
<dbReference type="AlphaFoldDB" id="A0A1G9TV77"/>
<protein>
    <recommendedName>
        <fullName evidence="3">CRISPR-associated protein Cas7</fullName>
    </recommendedName>
</protein>
<dbReference type="STRING" id="1075417.SAMN05421823_1154"/>
<organism evidence="1 2">
    <name type="scientific">Catalinimonas alkaloidigena</name>
    <dbReference type="NCBI Taxonomy" id="1075417"/>
    <lineage>
        <taxon>Bacteria</taxon>
        <taxon>Pseudomonadati</taxon>
        <taxon>Bacteroidota</taxon>
        <taxon>Cytophagia</taxon>
        <taxon>Cytophagales</taxon>
        <taxon>Catalimonadaceae</taxon>
        <taxon>Catalinimonas</taxon>
    </lineage>
</organism>
<sequence>MKPYLYLRGLRQMDHTVFSVENGQKTYWDPIFNNRLPYSSGQQVKRSILDAMVETMEDEKRAPITFNYQITSGKDGKDSLAQKEPWSPCDPLHADQLIGGWMRAQSSELTLKRRSPLSISAMRPLHPTLARTSEESLTFDRSENPSHNPVRVRNAEGELLSDEAVNEFLRSNTRSLPRRHWIPSDKVGSRAEGLFVYDVAIDLRRLFKVSTNRHDPELTEAKEAELREEGWIEKGEFLVCPADRREEIIPALAHALINWRITSNQSRTYSPQPTLAIAISDNANLLAAAIRADLREEGKKADPVLEKVRGAELYIALSAKGYVPGVMGSAEALANAEHDLTEQLKAFEYEV</sequence>
<evidence type="ECO:0000313" key="1">
    <source>
        <dbReference type="EMBL" id="SDM51639.1"/>
    </source>
</evidence>
<proteinExistence type="predicted"/>
<evidence type="ECO:0008006" key="3">
    <source>
        <dbReference type="Google" id="ProtNLM"/>
    </source>
</evidence>